<feature type="domain" description="SWIM-type" evidence="2">
    <location>
        <begin position="410"/>
        <end position="447"/>
    </location>
</feature>
<proteinExistence type="predicted"/>
<accession>A0AAI8C3L5</accession>
<keyword evidence="1" id="KW-0862">Zinc</keyword>
<evidence type="ECO:0000259" key="2">
    <source>
        <dbReference type="PROSITE" id="PS50966"/>
    </source>
</evidence>
<gene>
    <name evidence="3" type="ORF">AS202_04300</name>
</gene>
<reference evidence="3 4" key="1">
    <citation type="journal article" date="2016" name="J. Zhejiang Univ. Sci. B">
        <title>Antibiotic resistance mechanisms of Myroides sp.</title>
        <authorList>
            <person name="Hu S."/>
            <person name="Yuan S."/>
            <person name="Qu H."/>
            <person name="Jiang T."/>
            <person name="Zhou Y."/>
            <person name="Wang M."/>
            <person name="Ming D."/>
        </authorList>
    </citation>
    <scope>NUCLEOTIDE SEQUENCE [LARGE SCALE GENOMIC DNA]</scope>
    <source>
        <strain evidence="3 4">PR63039</strain>
    </source>
</reference>
<organism evidence="3 4">
    <name type="scientific">Myroides odoratimimus</name>
    <dbReference type="NCBI Taxonomy" id="76832"/>
    <lineage>
        <taxon>Bacteria</taxon>
        <taxon>Pseudomonadati</taxon>
        <taxon>Bacteroidota</taxon>
        <taxon>Flavobacteriia</taxon>
        <taxon>Flavobacteriales</taxon>
        <taxon>Flavobacteriaceae</taxon>
        <taxon>Myroides</taxon>
    </lineage>
</organism>
<dbReference type="AlphaFoldDB" id="A0AAI8C3L5"/>
<keyword evidence="1" id="KW-0479">Metal-binding</keyword>
<evidence type="ECO:0000313" key="4">
    <source>
        <dbReference type="Proteomes" id="UP000069030"/>
    </source>
</evidence>
<sequence length="449" mass="50296">MNDLLSYIYNTPSSLTKGKGGDELFLAKYSEIQKKTDAPCFFWGNVKDPFIMARCLITLSNVVKSSFNLSPADLAKLKDPIATAGDGRVRFEGFSHCAGVYARVDVLPDGLDGEFLENGTTNVDFNQPMLTALNSIKQKENVLLSIGQKEVSIQTEDKKIVERKVPLPIKWIKGLSTVQIYLSKVEKVHTFNKIQTQQLFRGIPKGAIKTDYYLTVRGNMPVFTPVKSANAVCVGGIHRLRLLEPLLPYIDTMQVYPHPDMQSTTWQLYFGDIRFSLSLSREAFRGFSGEGAALESLIDDVDDEWIDAMDKYAYANQRFNPAMFAMEEGMSFTDADSLTGRLAAMGLLGFDLDDNAFFYRRLPFKLERILSLNPRLKNAEKLIAENKVEIISNANGRVEARVEGTGGVRHTVILDGDQERCTCEWYGKYQGDRGMCKHVLAVKKMAVKG</sequence>
<dbReference type="Pfam" id="PF04434">
    <property type="entry name" value="SWIM"/>
    <property type="match status" value="1"/>
</dbReference>
<dbReference type="EMBL" id="CP013690">
    <property type="protein sequence ID" value="ALU25421.1"/>
    <property type="molecule type" value="Genomic_DNA"/>
</dbReference>
<evidence type="ECO:0000256" key="1">
    <source>
        <dbReference type="PROSITE-ProRule" id="PRU00325"/>
    </source>
</evidence>
<evidence type="ECO:0000313" key="3">
    <source>
        <dbReference type="EMBL" id="ALU25421.1"/>
    </source>
</evidence>
<dbReference type="PROSITE" id="PS50966">
    <property type="entry name" value="ZF_SWIM"/>
    <property type="match status" value="1"/>
</dbReference>
<protein>
    <recommendedName>
        <fullName evidence="2">SWIM-type domain-containing protein</fullName>
    </recommendedName>
</protein>
<dbReference type="InterPro" id="IPR007527">
    <property type="entry name" value="Znf_SWIM"/>
</dbReference>
<dbReference type="GO" id="GO:0008270">
    <property type="term" value="F:zinc ion binding"/>
    <property type="evidence" value="ECO:0007669"/>
    <property type="project" value="UniProtKB-KW"/>
</dbReference>
<name>A0AAI8C3L5_9FLAO</name>
<dbReference type="KEGG" id="mod:AS202_04300"/>
<dbReference type="Proteomes" id="UP000069030">
    <property type="component" value="Chromosome"/>
</dbReference>
<keyword evidence="1" id="KW-0863">Zinc-finger</keyword>
<dbReference type="RefSeq" id="WP_058699184.1">
    <property type="nucleotide sequence ID" value="NZ_CP013690.1"/>
</dbReference>